<dbReference type="AlphaFoldDB" id="A0A0F9G6L6"/>
<dbReference type="SUPFAM" id="SSF51971">
    <property type="entry name" value="Nucleotide-binding domain"/>
    <property type="match status" value="1"/>
</dbReference>
<dbReference type="NCBIfam" id="TIGR01316">
    <property type="entry name" value="gltA"/>
    <property type="match status" value="1"/>
</dbReference>
<accession>A0A0F9G6L6</accession>
<dbReference type="GO" id="GO:0051536">
    <property type="term" value="F:iron-sulfur cluster binding"/>
    <property type="evidence" value="ECO:0007669"/>
    <property type="project" value="InterPro"/>
</dbReference>
<dbReference type="PANTHER" id="PTHR42783">
    <property type="entry name" value="GLUTAMATE SYNTHASE [NADPH] SMALL CHAIN"/>
    <property type="match status" value="1"/>
</dbReference>
<dbReference type="InterPro" id="IPR017896">
    <property type="entry name" value="4Fe4S_Fe-S-bd"/>
</dbReference>
<evidence type="ECO:0000313" key="2">
    <source>
        <dbReference type="EMBL" id="KKL94464.1"/>
    </source>
</evidence>
<dbReference type="Gene3D" id="1.10.1060.10">
    <property type="entry name" value="Alpha-helical ferredoxin"/>
    <property type="match status" value="1"/>
</dbReference>
<dbReference type="Gene3D" id="3.50.50.60">
    <property type="entry name" value="FAD/NAD(P)-binding domain"/>
    <property type="match status" value="2"/>
</dbReference>
<dbReference type="PROSITE" id="PS51379">
    <property type="entry name" value="4FE4S_FER_2"/>
    <property type="match status" value="1"/>
</dbReference>
<dbReference type="PRINTS" id="PR00469">
    <property type="entry name" value="PNDRDTASEII"/>
</dbReference>
<organism evidence="2">
    <name type="scientific">marine sediment metagenome</name>
    <dbReference type="NCBI Taxonomy" id="412755"/>
    <lineage>
        <taxon>unclassified sequences</taxon>
        <taxon>metagenomes</taxon>
        <taxon>ecological metagenomes</taxon>
    </lineage>
</organism>
<dbReference type="Pfam" id="PF07992">
    <property type="entry name" value="Pyr_redox_2"/>
    <property type="match status" value="1"/>
</dbReference>
<gene>
    <name evidence="2" type="ORF">LCGC14_1864400</name>
</gene>
<dbReference type="GO" id="GO:0016491">
    <property type="term" value="F:oxidoreductase activity"/>
    <property type="evidence" value="ECO:0007669"/>
    <property type="project" value="InterPro"/>
</dbReference>
<evidence type="ECO:0000259" key="1">
    <source>
        <dbReference type="PROSITE" id="PS51379"/>
    </source>
</evidence>
<proteinExistence type="predicted"/>
<dbReference type="SUPFAM" id="SSF46548">
    <property type="entry name" value="alpha-helical ferredoxin"/>
    <property type="match status" value="1"/>
</dbReference>
<dbReference type="PANTHER" id="PTHR42783:SF3">
    <property type="entry name" value="GLUTAMATE SYNTHASE [NADPH] SMALL CHAIN-RELATED"/>
    <property type="match status" value="1"/>
</dbReference>
<dbReference type="InterPro" id="IPR023753">
    <property type="entry name" value="FAD/NAD-binding_dom"/>
</dbReference>
<protein>
    <recommendedName>
        <fullName evidence="1">4Fe-4S ferredoxin-type domain-containing protein</fullName>
    </recommendedName>
</protein>
<feature type="domain" description="4Fe-4S ferredoxin-type" evidence="1">
    <location>
        <begin position="40"/>
        <end position="70"/>
    </location>
</feature>
<comment type="caution">
    <text evidence="2">The sequence shown here is derived from an EMBL/GenBank/DDBJ whole genome shotgun (WGS) entry which is preliminary data.</text>
</comment>
<sequence>RVAKSKQKIYKETYRPKMIEQDPHVRISNFQEVSKGLTLEMVKLEAKRCLECGMPHCISGCPVNIDIPQFLKLLKQGKTLDALRLIKDYNLLPAICGRVCPQETQCEKSCLLNSLEEPIAIGYLERFIADWERENQLKECPECKLPNNIKIAVIGSGPAGLTCAGELARIGYDVTVFEAFHAGGGVLTYGIPEFRLPKEIVKNEIETLKMLGVKVQYNIIIGKTLTIQDLKEMGYKAFFIGVGAGLPMFPKMQDLNLNGVLTANEFLTRANLMKAYEFPEYDTPIKVGEVVLVIGGGNTALDSARVAKRVGAKRVIILYRRSELEMPARREEYHHAVEEEIEFMFLTNPIRFIGDEKDNLKQVKVVKMRLGENDNSGRRRPIPIENSDYFIEADMIILAIGALANPILTKSLPDLKLNKWGYIETDENSKTNLEGIYAGGDIVSGSATVISAMGAGKRAARAIHEYLKNKLALIKN</sequence>
<dbReference type="EMBL" id="LAZR01018917">
    <property type="protein sequence ID" value="KKL94464.1"/>
    <property type="molecule type" value="Genomic_DNA"/>
</dbReference>
<dbReference type="InterPro" id="IPR028261">
    <property type="entry name" value="DPD_II"/>
</dbReference>
<dbReference type="PRINTS" id="PR00368">
    <property type="entry name" value="FADPNR"/>
</dbReference>
<feature type="non-terminal residue" evidence="2">
    <location>
        <position position="1"/>
    </location>
</feature>
<reference evidence="2" key="1">
    <citation type="journal article" date="2015" name="Nature">
        <title>Complex archaea that bridge the gap between prokaryotes and eukaryotes.</title>
        <authorList>
            <person name="Spang A."/>
            <person name="Saw J.H."/>
            <person name="Jorgensen S.L."/>
            <person name="Zaremba-Niedzwiedzka K."/>
            <person name="Martijn J."/>
            <person name="Lind A.E."/>
            <person name="van Eijk R."/>
            <person name="Schleper C."/>
            <person name="Guy L."/>
            <person name="Ettema T.J."/>
        </authorList>
    </citation>
    <scope>NUCLEOTIDE SEQUENCE</scope>
</reference>
<dbReference type="InterPro" id="IPR006004">
    <property type="entry name" value="SudA-like"/>
</dbReference>
<dbReference type="InterPro" id="IPR036188">
    <property type="entry name" value="FAD/NAD-bd_sf"/>
</dbReference>
<dbReference type="InterPro" id="IPR009051">
    <property type="entry name" value="Helical_ferredxn"/>
</dbReference>
<dbReference type="Pfam" id="PF14691">
    <property type="entry name" value="Fer4_20"/>
    <property type="match status" value="1"/>
</dbReference>
<name>A0A0F9G6L6_9ZZZZ</name>